<feature type="domain" description="Glycosyl transferase family 1" evidence="2">
    <location>
        <begin position="241"/>
        <end position="387"/>
    </location>
</feature>
<dbReference type="CDD" id="cd03809">
    <property type="entry name" value="GT4_MtfB-like"/>
    <property type="match status" value="1"/>
</dbReference>
<reference evidence="3 4" key="1">
    <citation type="submission" date="2019-03" db="EMBL/GenBank/DDBJ databases">
        <title>Ramlibacter henchirensis DSM 14656, whole genome shotgun sequence.</title>
        <authorList>
            <person name="Zhang X."/>
            <person name="Feng G."/>
            <person name="Zhu H."/>
        </authorList>
    </citation>
    <scope>NUCLEOTIDE SEQUENCE [LARGE SCALE GENOMIC DNA]</scope>
    <source>
        <strain evidence="3 4">DSM 14656</strain>
    </source>
</reference>
<dbReference type="Proteomes" id="UP000298180">
    <property type="component" value="Unassembled WGS sequence"/>
</dbReference>
<dbReference type="GO" id="GO:0016757">
    <property type="term" value="F:glycosyltransferase activity"/>
    <property type="evidence" value="ECO:0007669"/>
    <property type="project" value="InterPro"/>
</dbReference>
<dbReference type="Pfam" id="PF00534">
    <property type="entry name" value="Glycos_transf_1"/>
    <property type="match status" value="1"/>
</dbReference>
<dbReference type="EMBL" id="SMLM01000001">
    <property type="protein sequence ID" value="TFZ05160.1"/>
    <property type="molecule type" value="Genomic_DNA"/>
</dbReference>
<comment type="caution">
    <text evidence="3">The sequence shown here is derived from an EMBL/GenBank/DDBJ whole genome shotgun (WGS) entry which is preliminary data.</text>
</comment>
<evidence type="ECO:0000313" key="4">
    <source>
        <dbReference type="Proteomes" id="UP000298180"/>
    </source>
</evidence>
<sequence length="433" mass="48132">MNASTILEWTRPPVGIVRVEQEFCRWILSNAADAGVKVRFCRYQRSTGLFTEADAQEVRARLDRSGTGGGKVGLVARCKAQFGRLRPYLPARLGAWLNSLARRTVEASRWAAAAGNRAFAGRQSQAPEPFSPGDHWLSLGTDWLMARALLRLKQQHGLVMTSICYDLIPYLFPKLVSTSAKRFERYMLDMAAYSAQVLCISRQTESDFRSLLRKHGVASPETHVIRLGSVVHRSPAASSPVLPFENDRPFVLFVSTIEPRKNHMLLYRVWRELSRAGKTPYRLVVVGMPTWGGSAFVRNIGRDPLVRDHVTLLDSVSDAALAALYSACAFTVYPSLYEGWGLPVAESLAHGRFCVCSSTSSLPEVGGAWVDYLDPHDEQAWVKTLDHYFCRPDLIRQRNDAVAAGYRPTSWSETAAQIHSLVLGPPQRASSPA</sequence>
<dbReference type="PANTHER" id="PTHR46401:SF2">
    <property type="entry name" value="GLYCOSYLTRANSFERASE WBBK-RELATED"/>
    <property type="match status" value="1"/>
</dbReference>
<protein>
    <submittedName>
        <fullName evidence="3">Glycosyltransferase family 1 protein</fullName>
    </submittedName>
</protein>
<organism evidence="3 4">
    <name type="scientific">Ramlibacter henchirensis</name>
    <dbReference type="NCBI Taxonomy" id="204072"/>
    <lineage>
        <taxon>Bacteria</taxon>
        <taxon>Pseudomonadati</taxon>
        <taxon>Pseudomonadota</taxon>
        <taxon>Betaproteobacteria</taxon>
        <taxon>Burkholderiales</taxon>
        <taxon>Comamonadaceae</taxon>
        <taxon>Ramlibacter</taxon>
    </lineage>
</organism>
<name>A0A4Z0C3V9_9BURK</name>
<keyword evidence="4" id="KW-1185">Reference proteome</keyword>
<keyword evidence="1 3" id="KW-0808">Transferase</keyword>
<dbReference type="OrthoDB" id="433681at2"/>
<dbReference type="InterPro" id="IPR001296">
    <property type="entry name" value="Glyco_trans_1"/>
</dbReference>
<evidence type="ECO:0000256" key="1">
    <source>
        <dbReference type="ARBA" id="ARBA00022679"/>
    </source>
</evidence>
<dbReference type="SUPFAM" id="SSF53756">
    <property type="entry name" value="UDP-Glycosyltransferase/glycogen phosphorylase"/>
    <property type="match status" value="1"/>
</dbReference>
<dbReference type="PANTHER" id="PTHR46401">
    <property type="entry name" value="GLYCOSYLTRANSFERASE WBBK-RELATED"/>
    <property type="match status" value="1"/>
</dbReference>
<evidence type="ECO:0000259" key="2">
    <source>
        <dbReference type="Pfam" id="PF00534"/>
    </source>
</evidence>
<proteinExistence type="predicted"/>
<dbReference type="Gene3D" id="3.40.50.2000">
    <property type="entry name" value="Glycogen Phosphorylase B"/>
    <property type="match status" value="1"/>
</dbReference>
<evidence type="ECO:0000313" key="3">
    <source>
        <dbReference type="EMBL" id="TFZ05160.1"/>
    </source>
</evidence>
<accession>A0A4Z0C3V9</accession>
<gene>
    <name evidence="3" type="ORF">EZ313_00305</name>
</gene>
<dbReference type="RefSeq" id="WP_135261241.1">
    <property type="nucleotide sequence ID" value="NZ_SMLM01000001.1"/>
</dbReference>
<dbReference type="AlphaFoldDB" id="A0A4Z0C3V9"/>